<dbReference type="PROSITE" id="PS51257">
    <property type="entry name" value="PROKAR_LIPOPROTEIN"/>
    <property type="match status" value="1"/>
</dbReference>
<comment type="caution">
    <text evidence="4">The sequence shown here is derived from an EMBL/GenBank/DDBJ whole genome shotgun (WGS) entry which is preliminary data.</text>
</comment>
<dbReference type="OMA" id="YIFTVER"/>
<protein>
    <recommendedName>
        <fullName evidence="3">PDZ domain-containing protein</fullName>
    </recommendedName>
</protein>
<organism evidence="4 5">
    <name type="scientific">Diacronema lutheri</name>
    <name type="common">Unicellular marine alga</name>
    <name type="synonym">Monochrysis lutheri</name>
    <dbReference type="NCBI Taxonomy" id="2081491"/>
    <lineage>
        <taxon>Eukaryota</taxon>
        <taxon>Haptista</taxon>
        <taxon>Haptophyta</taxon>
        <taxon>Pavlovophyceae</taxon>
        <taxon>Pavlovales</taxon>
        <taxon>Pavlovaceae</taxon>
        <taxon>Diacronema</taxon>
    </lineage>
</organism>
<name>A0A8J5X967_DIALT</name>
<reference evidence="4" key="1">
    <citation type="submission" date="2021-05" db="EMBL/GenBank/DDBJ databases">
        <title>The genome of the haptophyte Pavlova lutheri (Diacronema luteri, Pavlovales) - a model for lipid biosynthesis in eukaryotic algae.</title>
        <authorList>
            <person name="Hulatt C.J."/>
            <person name="Posewitz M.C."/>
        </authorList>
    </citation>
    <scope>NUCLEOTIDE SEQUENCE</scope>
    <source>
        <strain evidence="4">NIVA-4/92</strain>
    </source>
</reference>
<evidence type="ECO:0000256" key="2">
    <source>
        <dbReference type="SAM" id="SignalP"/>
    </source>
</evidence>
<sequence length="381" mass="38713">MAAKRVFAASVALFACVAPGLGLARGPAAVRLRARTRVGSRCVASAAPEELTVTVRRGAGGGLGLEVSNANLVLLQAGQPDLRVGDIIVGVNGTPLAGGYVGKALDPAASEYAFTVSRRSAEAAPELEAALRGFGAKLFSPNLDAPEVDGATRARVEGVLAALEAIGTAIAPAQPSDALLGFWKLLFASGRSAARGLTGMAQGAGCEVVAHWQALSAAKPTAQIVEVIADPLLRRHAVAALKGSAAPAGADAAPAAPDGTDTVRPVCVTLETYQRLELDGAPMSESTLALPRTTTYLSAALRVVRFDSAGGGDAAGTAEVAAYWKTTPEEASAEIKRLAAEPLGGSAAAAADGGNSDDEMPLWERRRREDAQYDADASGIP</sequence>
<feature type="compositionally biased region" description="Basic and acidic residues" evidence="1">
    <location>
        <begin position="362"/>
        <end position="371"/>
    </location>
</feature>
<dbReference type="InterPro" id="IPR036034">
    <property type="entry name" value="PDZ_sf"/>
</dbReference>
<feature type="domain" description="PDZ" evidence="3">
    <location>
        <begin position="52"/>
        <end position="120"/>
    </location>
</feature>
<dbReference type="OrthoDB" id="10540249at2759"/>
<dbReference type="Proteomes" id="UP000751190">
    <property type="component" value="Unassembled WGS sequence"/>
</dbReference>
<keyword evidence="5" id="KW-1185">Reference proteome</keyword>
<evidence type="ECO:0000256" key="1">
    <source>
        <dbReference type="SAM" id="MobiDB-lite"/>
    </source>
</evidence>
<dbReference type="SUPFAM" id="SSF50156">
    <property type="entry name" value="PDZ domain-like"/>
    <property type="match status" value="1"/>
</dbReference>
<dbReference type="InterPro" id="IPR001478">
    <property type="entry name" value="PDZ"/>
</dbReference>
<dbReference type="PROSITE" id="PS50106">
    <property type="entry name" value="PDZ"/>
    <property type="match status" value="1"/>
</dbReference>
<keyword evidence="2" id="KW-0732">Signal</keyword>
<dbReference type="EMBL" id="JAGTXO010000028">
    <property type="protein sequence ID" value="KAG8461131.1"/>
    <property type="molecule type" value="Genomic_DNA"/>
</dbReference>
<accession>A0A8J5X967</accession>
<dbReference type="AlphaFoldDB" id="A0A8J5X967"/>
<feature type="signal peptide" evidence="2">
    <location>
        <begin position="1"/>
        <end position="24"/>
    </location>
</feature>
<proteinExistence type="predicted"/>
<evidence type="ECO:0000313" key="5">
    <source>
        <dbReference type="Proteomes" id="UP000751190"/>
    </source>
</evidence>
<gene>
    <name evidence="4" type="ORF">KFE25_003700</name>
</gene>
<feature type="chain" id="PRO_5035215108" description="PDZ domain-containing protein" evidence="2">
    <location>
        <begin position="25"/>
        <end position="381"/>
    </location>
</feature>
<evidence type="ECO:0000259" key="3">
    <source>
        <dbReference type="PROSITE" id="PS50106"/>
    </source>
</evidence>
<feature type="compositionally biased region" description="Low complexity" evidence="1">
    <location>
        <begin position="344"/>
        <end position="354"/>
    </location>
</feature>
<evidence type="ECO:0000313" key="4">
    <source>
        <dbReference type="EMBL" id="KAG8461131.1"/>
    </source>
</evidence>
<feature type="region of interest" description="Disordered" evidence="1">
    <location>
        <begin position="344"/>
        <end position="381"/>
    </location>
</feature>